<evidence type="ECO:0000313" key="2">
    <source>
        <dbReference type="Proteomes" id="UP001165586"/>
    </source>
</evidence>
<dbReference type="EMBL" id="JANLCJ010000732">
    <property type="protein sequence ID" value="MCS5737462.1"/>
    <property type="molecule type" value="Genomic_DNA"/>
</dbReference>
<sequence length="148" mass="15448">TGTGYGMGSFGWTTDKATGKPMMVQGTLKDVALATNNFGGKGVFDKKWNSPDINTNNMLGNALSGANFGNAGNSMDDDSEGFDWLSSSQVKFLKAGGKKATAQLLDLGEDDLSIDEAPAIGIKQLYTPQNSNRLGGSISNAAQQALGY</sequence>
<feature type="non-terminal residue" evidence="1">
    <location>
        <position position="1"/>
    </location>
</feature>
<comment type="caution">
    <text evidence="1">The sequence shown here is derived from an EMBL/GenBank/DDBJ whole genome shotgun (WGS) entry which is preliminary data.</text>
</comment>
<organism evidence="1 2">
    <name type="scientific">Herbiconiux daphne</name>
    <dbReference type="NCBI Taxonomy" id="2970914"/>
    <lineage>
        <taxon>Bacteria</taxon>
        <taxon>Bacillati</taxon>
        <taxon>Actinomycetota</taxon>
        <taxon>Actinomycetes</taxon>
        <taxon>Micrococcales</taxon>
        <taxon>Microbacteriaceae</taxon>
        <taxon>Herbiconiux</taxon>
    </lineage>
</organism>
<dbReference type="RefSeq" id="WP_259543868.1">
    <property type="nucleotide sequence ID" value="NZ_JANLCJ010000732.1"/>
</dbReference>
<name>A0ABT2HC02_9MICO</name>
<keyword evidence="2" id="KW-1185">Reference proteome</keyword>
<accession>A0ABT2HC02</accession>
<protein>
    <submittedName>
        <fullName evidence="1">Uncharacterized protein</fullName>
    </submittedName>
</protein>
<evidence type="ECO:0000313" key="1">
    <source>
        <dbReference type="EMBL" id="MCS5737462.1"/>
    </source>
</evidence>
<proteinExistence type="predicted"/>
<reference evidence="1" key="1">
    <citation type="submission" date="2022-08" db="EMBL/GenBank/DDBJ databases">
        <authorList>
            <person name="Deng Y."/>
            <person name="Han X.-F."/>
            <person name="Zhang Y.-Q."/>
        </authorList>
    </citation>
    <scope>NUCLEOTIDE SEQUENCE</scope>
    <source>
        <strain evidence="1">CPCC 203386</strain>
    </source>
</reference>
<dbReference type="Proteomes" id="UP001165586">
    <property type="component" value="Unassembled WGS sequence"/>
</dbReference>
<gene>
    <name evidence="1" type="ORF">N1032_27405</name>
</gene>